<dbReference type="EMBL" id="BAAABZ010000015">
    <property type="protein sequence ID" value="GAA0523813.1"/>
    <property type="molecule type" value="Genomic_DNA"/>
</dbReference>
<evidence type="ECO:0000313" key="1">
    <source>
        <dbReference type="EMBL" id="GAA0523813.1"/>
    </source>
</evidence>
<comment type="caution">
    <text evidence="1">The sequence shown here is derived from an EMBL/GenBank/DDBJ whole genome shotgun (WGS) entry which is preliminary data.</text>
</comment>
<organism evidence="1 2">
    <name type="scientific">Streptomyces mordarskii</name>
    <dbReference type="NCBI Taxonomy" id="1226758"/>
    <lineage>
        <taxon>Bacteria</taxon>
        <taxon>Bacillati</taxon>
        <taxon>Actinomycetota</taxon>
        <taxon>Actinomycetes</taxon>
        <taxon>Kitasatosporales</taxon>
        <taxon>Streptomycetaceae</taxon>
        <taxon>Streptomyces</taxon>
    </lineage>
</organism>
<name>A0ABN1CQL2_9ACTN</name>
<protein>
    <submittedName>
        <fullName evidence="1">Uncharacterized protein</fullName>
    </submittedName>
</protein>
<proteinExistence type="predicted"/>
<dbReference type="Proteomes" id="UP001501576">
    <property type="component" value="Unassembled WGS sequence"/>
</dbReference>
<evidence type="ECO:0000313" key="2">
    <source>
        <dbReference type="Proteomes" id="UP001501576"/>
    </source>
</evidence>
<reference evidence="1 2" key="1">
    <citation type="journal article" date="2019" name="Int. J. Syst. Evol. Microbiol.">
        <title>The Global Catalogue of Microorganisms (GCM) 10K type strain sequencing project: providing services to taxonomists for standard genome sequencing and annotation.</title>
        <authorList>
            <consortium name="The Broad Institute Genomics Platform"/>
            <consortium name="The Broad Institute Genome Sequencing Center for Infectious Disease"/>
            <person name="Wu L."/>
            <person name="Ma J."/>
        </authorList>
    </citation>
    <scope>NUCLEOTIDE SEQUENCE [LARGE SCALE GENOMIC DNA]</scope>
    <source>
        <strain evidence="1 2">JCM 5052</strain>
    </source>
</reference>
<gene>
    <name evidence="1" type="ORF">GCM10010390_27790</name>
</gene>
<accession>A0ABN1CQL2</accession>
<sequence length="115" mass="11486">MAAGVSLGLRPRGAGGGQALVGGHGDQVAFELGEQGQLPEEHLAEGVIEVDHHPGVDDDEADFAFGKGIGDLVQVAVGTAEPVELGDGELVPSAGHLERGAQFGAVGVLASGFVH</sequence>
<keyword evidence="2" id="KW-1185">Reference proteome</keyword>